<evidence type="ECO:0000256" key="1">
    <source>
        <dbReference type="SAM" id="Phobius"/>
    </source>
</evidence>
<sequence>MNSLKIWDYILLFLLSVLLVIDYLFTTVVIAPKILLITFIALIVISDVIFKKNKSEVSLKKRLFQDIIFTAYLVLLIGLLTIIGGNSNTGISFSNVYFWIIMSIWVVKLLIQFNKIAK</sequence>
<feature type="transmembrane region" description="Helical" evidence="1">
    <location>
        <begin position="7"/>
        <end position="25"/>
    </location>
</feature>
<keyword evidence="1" id="KW-0812">Transmembrane</keyword>
<feature type="transmembrane region" description="Helical" evidence="1">
    <location>
        <begin position="96"/>
        <end position="113"/>
    </location>
</feature>
<keyword evidence="5" id="KW-1185">Reference proteome</keyword>
<reference evidence="2 5" key="2">
    <citation type="submission" date="2019-07" db="EMBL/GenBank/DDBJ databases">
        <title>Whole genome shotgun sequence of Halolactibacillus miurensis NBRC 100873.</title>
        <authorList>
            <person name="Hosoyama A."/>
            <person name="Uohara A."/>
            <person name="Ohji S."/>
            <person name="Ichikawa N."/>
        </authorList>
    </citation>
    <scope>NUCLEOTIDE SEQUENCE [LARGE SCALE GENOMIC DNA]</scope>
    <source>
        <strain evidence="2 5">NBRC 100873</strain>
    </source>
</reference>
<dbReference type="EMBL" id="FPAI01000012">
    <property type="protein sequence ID" value="SFS83384.1"/>
    <property type="molecule type" value="Genomic_DNA"/>
</dbReference>
<keyword evidence="1" id="KW-1133">Transmembrane helix</keyword>
<dbReference type="OrthoDB" id="2932708at2"/>
<feature type="transmembrane region" description="Helical" evidence="1">
    <location>
        <begin position="62"/>
        <end position="84"/>
    </location>
</feature>
<protein>
    <submittedName>
        <fullName evidence="3">Uncharacterized protein</fullName>
    </submittedName>
</protein>
<name>A0A1I6T268_9BACI</name>
<proteinExistence type="predicted"/>
<evidence type="ECO:0000313" key="3">
    <source>
        <dbReference type="EMBL" id="SFS83384.1"/>
    </source>
</evidence>
<evidence type="ECO:0000313" key="2">
    <source>
        <dbReference type="EMBL" id="GEM04965.1"/>
    </source>
</evidence>
<gene>
    <name evidence="2" type="ORF">HMI01_19530</name>
    <name evidence="3" type="ORF">SAMN05421668_1126</name>
</gene>
<dbReference type="Proteomes" id="UP000321773">
    <property type="component" value="Unassembled WGS sequence"/>
</dbReference>
<keyword evidence="1" id="KW-0472">Membrane</keyword>
<dbReference type="Proteomes" id="UP000199139">
    <property type="component" value="Unassembled WGS sequence"/>
</dbReference>
<accession>A0A1I6T268</accession>
<dbReference type="AlphaFoldDB" id="A0A1I6T268"/>
<evidence type="ECO:0000313" key="4">
    <source>
        <dbReference type="Proteomes" id="UP000199139"/>
    </source>
</evidence>
<reference evidence="3 4" key="1">
    <citation type="submission" date="2016-10" db="EMBL/GenBank/DDBJ databases">
        <authorList>
            <person name="de Groot N.N."/>
        </authorList>
    </citation>
    <scope>NUCLEOTIDE SEQUENCE [LARGE SCALE GENOMIC DNA]</scope>
    <source>
        <strain evidence="3 4">DSM 17074</strain>
    </source>
</reference>
<feature type="transmembrane region" description="Helical" evidence="1">
    <location>
        <begin position="31"/>
        <end position="50"/>
    </location>
</feature>
<dbReference type="EMBL" id="BJWJ01000021">
    <property type="protein sequence ID" value="GEM04965.1"/>
    <property type="molecule type" value="Genomic_DNA"/>
</dbReference>
<organism evidence="3 4">
    <name type="scientific">Halolactibacillus miurensis</name>
    <dbReference type="NCBI Taxonomy" id="306541"/>
    <lineage>
        <taxon>Bacteria</taxon>
        <taxon>Bacillati</taxon>
        <taxon>Bacillota</taxon>
        <taxon>Bacilli</taxon>
        <taxon>Bacillales</taxon>
        <taxon>Bacillaceae</taxon>
        <taxon>Halolactibacillus</taxon>
    </lineage>
</organism>
<dbReference type="RefSeq" id="WP_062322547.1">
    <property type="nucleotide sequence ID" value="NZ_BJWJ01000021.1"/>
</dbReference>
<evidence type="ECO:0000313" key="5">
    <source>
        <dbReference type="Proteomes" id="UP000321773"/>
    </source>
</evidence>